<protein>
    <submittedName>
        <fullName evidence="5">Putative TRAP transporter substrate-binding protein</fullName>
    </submittedName>
</protein>
<dbReference type="RefSeq" id="WP_021706538.1">
    <property type="nucleotide sequence ID" value="NZ_BATJ01000017.1"/>
</dbReference>
<evidence type="ECO:0000256" key="1">
    <source>
        <dbReference type="ARBA" id="ARBA00009023"/>
    </source>
</evidence>
<keyword evidence="2" id="KW-0813">Transport</keyword>
<organism evidence="5 6">
    <name type="scientific">Vibrio proteolyticus NBRC 13287</name>
    <dbReference type="NCBI Taxonomy" id="1219065"/>
    <lineage>
        <taxon>Bacteria</taxon>
        <taxon>Pseudomonadati</taxon>
        <taxon>Pseudomonadota</taxon>
        <taxon>Gammaproteobacteria</taxon>
        <taxon>Vibrionales</taxon>
        <taxon>Vibrionaceae</taxon>
        <taxon>Vibrio</taxon>
    </lineage>
</organism>
<evidence type="ECO:0000256" key="2">
    <source>
        <dbReference type="ARBA" id="ARBA00022448"/>
    </source>
</evidence>
<comment type="similarity">
    <text evidence="1">Belongs to the bacterial solute-binding protein 7 family.</text>
</comment>
<evidence type="ECO:0000313" key="6">
    <source>
        <dbReference type="Proteomes" id="UP000016570"/>
    </source>
</evidence>
<dbReference type="Pfam" id="PF03480">
    <property type="entry name" value="DctP"/>
    <property type="match status" value="1"/>
</dbReference>
<sequence>MNPMKKRYRHLATTLLLASSALTGTVQAETWKFALEEVKGSVQDAYAQEFKQRIETKTGGDVTVEVYPYGTLGQSEDLTELAANGIIQFTNASPGIFGSFVPEMQVFSIPYLLSSDNEVNKKVLSASPTIYGTLGGKLEAKNLKLLTMFPEGEMVWTTNRAIRSPQDFNNFKMRVMASPMLVEAYKSFGADPTPLPYSEVYGALQLKMIDGQVNPVFAIQEMKFYEVSDYMIWAGQQQFTTTVITNNAWFNGLPEARRKLVQETISQMNDFIFTKQAEFNQMRLEQIKQAKPEMKMVHLNEQERAEFKRASMPMRDKYVELTGKSGQAVLDALEQEFSQ</sequence>
<feature type="chain" id="PRO_5004638823" evidence="4">
    <location>
        <begin position="29"/>
        <end position="339"/>
    </location>
</feature>
<dbReference type="AlphaFoldDB" id="U3BFU2"/>
<keyword evidence="6" id="KW-1185">Reference proteome</keyword>
<dbReference type="eggNOG" id="COG1638">
    <property type="taxonomic scope" value="Bacteria"/>
</dbReference>
<dbReference type="Proteomes" id="UP000016570">
    <property type="component" value="Unassembled WGS sequence"/>
</dbReference>
<dbReference type="GO" id="GO:0055085">
    <property type="term" value="P:transmembrane transport"/>
    <property type="evidence" value="ECO:0007669"/>
    <property type="project" value="InterPro"/>
</dbReference>
<name>U3BFU2_VIBPR</name>
<dbReference type="STRING" id="1219065.VPR01S_17_00180"/>
<gene>
    <name evidence="5" type="ORF">VPR01S_17_00180</name>
</gene>
<dbReference type="PANTHER" id="PTHR33376:SF7">
    <property type="entry name" value="C4-DICARBOXYLATE-BINDING PROTEIN DCTB"/>
    <property type="match status" value="1"/>
</dbReference>
<dbReference type="InterPro" id="IPR038404">
    <property type="entry name" value="TRAP_DctP_sf"/>
</dbReference>
<reference evidence="5 6" key="1">
    <citation type="submission" date="2013-09" db="EMBL/GenBank/DDBJ databases">
        <title>Whole genome shotgun sequence of Vibrio proteolyticus NBRC 13287.</title>
        <authorList>
            <person name="Isaki S."/>
            <person name="Hosoyama A."/>
            <person name="Numata M."/>
            <person name="Hashimoto M."/>
            <person name="Hosoyama Y."/>
            <person name="Tsuchikane K."/>
            <person name="Noguchi M."/>
            <person name="Hirakata S."/>
            <person name="Ichikawa N."/>
            <person name="Ohji S."/>
            <person name="Yamazoe A."/>
            <person name="Fujita N."/>
        </authorList>
    </citation>
    <scope>NUCLEOTIDE SEQUENCE [LARGE SCALE GENOMIC DNA]</scope>
    <source>
        <strain evidence="5 6">NBRC 13287</strain>
    </source>
</reference>
<proteinExistence type="inferred from homology"/>
<dbReference type="CDD" id="cd13668">
    <property type="entry name" value="PBP2_TRAP_UehA_TeaA"/>
    <property type="match status" value="1"/>
</dbReference>
<keyword evidence="3 4" id="KW-0732">Signal</keyword>
<dbReference type="InterPro" id="IPR018389">
    <property type="entry name" value="DctP_fam"/>
</dbReference>
<evidence type="ECO:0000256" key="3">
    <source>
        <dbReference type="ARBA" id="ARBA00022729"/>
    </source>
</evidence>
<evidence type="ECO:0000256" key="4">
    <source>
        <dbReference type="SAM" id="SignalP"/>
    </source>
</evidence>
<accession>U3BFU2</accession>
<dbReference type="Gene3D" id="3.40.190.170">
    <property type="entry name" value="Bacterial extracellular solute-binding protein, family 7"/>
    <property type="match status" value="1"/>
</dbReference>
<dbReference type="PANTHER" id="PTHR33376">
    <property type="match status" value="1"/>
</dbReference>
<feature type="signal peptide" evidence="4">
    <location>
        <begin position="1"/>
        <end position="28"/>
    </location>
</feature>
<evidence type="ECO:0000313" key="5">
    <source>
        <dbReference type="EMBL" id="GAD68569.1"/>
    </source>
</evidence>
<dbReference type="NCBIfam" id="NF037995">
    <property type="entry name" value="TRAP_S1"/>
    <property type="match status" value="1"/>
</dbReference>
<comment type="caution">
    <text evidence="5">The sequence shown here is derived from an EMBL/GenBank/DDBJ whole genome shotgun (WGS) entry which is preliminary data.</text>
</comment>
<dbReference type="EMBL" id="BATJ01000017">
    <property type="protein sequence ID" value="GAD68569.1"/>
    <property type="molecule type" value="Genomic_DNA"/>
</dbReference>